<keyword evidence="2" id="KW-1185">Reference proteome</keyword>
<sequence>MQRLFEKERAREINRYSNITSSEIFSESDIASLPEPVQKYFKVCGYIGKPKIFNADVIWKESFIKLSPEKGWTKLETKQFNSVIEPVRIAYMKALSMPLQVRDIYRKGQGQVYGKLFNLIPVVNAKGKETSQSALITLFSEILFIPSYSLQNYIKWKPIDSLTAKARFIHKDIDVTGTFYFDEEGKFIRFETNDRFYNEKGGKFVKKRFSAVADNYKEKDGLKIPSKVRIIWHLENGDYEYFKGEIDDIIYNVRFP</sequence>
<dbReference type="OrthoDB" id="9786534at2"/>
<evidence type="ECO:0000313" key="1">
    <source>
        <dbReference type="EMBL" id="EEG78846.1"/>
    </source>
</evidence>
<dbReference type="STRING" id="555088.DealDRAFT_0120"/>
<comment type="caution">
    <text evidence="1">The sequence shown here is derived from an EMBL/GenBank/DDBJ whole genome shotgun (WGS) entry which is preliminary data.</text>
</comment>
<proteinExistence type="predicted"/>
<dbReference type="AlphaFoldDB" id="C0GCB1"/>
<gene>
    <name evidence="1" type="ORF">DealDRAFT_0120</name>
</gene>
<accession>C0GCB1</accession>
<dbReference type="EMBL" id="ACJM01000001">
    <property type="protein sequence ID" value="EEG78846.1"/>
    <property type="molecule type" value="Genomic_DNA"/>
</dbReference>
<dbReference type="InterPro" id="IPR046674">
    <property type="entry name" value="DUF6544"/>
</dbReference>
<evidence type="ECO:0000313" key="2">
    <source>
        <dbReference type="Proteomes" id="UP000006443"/>
    </source>
</evidence>
<organism evidence="1 2">
    <name type="scientific">Dethiobacter alkaliphilus AHT 1</name>
    <dbReference type="NCBI Taxonomy" id="555088"/>
    <lineage>
        <taxon>Bacteria</taxon>
        <taxon>Bacillati</taxon>
        <taxon>Bacillota</taxon>
        <taxon>Dethiobacteria</taxon>
        <taxon>Dethiobacterales</taxon>
        <taxon>Dethiobacteraceae</taxon>
        <taxon>Dethiobacter</taxon>
    </lineage>
</organism>
<dbReference type="RefSeq" id="WP_008513860.1">
    <property type="nucleotide sequence ID" value="NZ_ACJM01000001.1"/>
</dbReference>
<reference evidence="1 2" key="1">
    <citation type="submission" date="2009-02" db="EMBL/GenBank/DDBJ databases">
        <title>Sequencing of the draft genome and assembly of Dethiobacter alkaliphilus AHT 1.</title>
        <authorList>
            <consortium name="US DOE Joint Genome Institute (JGI-PGF)"/>
            <person name="Lucas S."/>
            <person name="Copeland A."/>
            <person name="Lapidus A."/>
            <person name="Glavina del Rio T."/>
            <person name="Dalin E."/>
            <person name="Tice H."/>
            <person name="Bruce D."/>
            <person name="Goodwin L."/>
            <person name="Pitluck S."/>
            <person name="Larimer F."/>
            <person name="Land M.L."/>
            <person name="Hauser L."/>
            <person name="Muyzer G."/>
        </authorList>
    </citation>
    <scope>NUCLEOTIDE SEQUENCE [LARGE SCALE GENOMIC DNA]</scope>
    <source>
        <strain evidence="1 2">AHT 1</strain>
    </source>
</reference>
<protein>
    <submittedName>
        <fullName evidence="1">Uncharacterized protein</fullName>
    </submittedName>
</protein>
<dbReference type="Proteomes" id="UP000006443">
    <property type="component" value="Unassembled WGS sequence"/>
</dbReference>
<dbReference type="eggNOG" id="ENOG502ZA6T">
    <property type="taxonomic scope" value="Bacteria"/>
</dbReference>
<name>C0GCB1_DETAL</name>
<dbReference type="Pfam" id="PF20181">
    <property type="entry name" value="DUF6544"/>
    <property type="match status" value="1"/>
</dbReference>